<evidence type="ECO:0000256" key="1">
    <source>
        <dbReference type="SAM" id="MobiDB-lite"/>
    </source>
</evidence>
<evidence type="ECO:0000313" key="2">
    <source>
        <dbReference type="EMBL" id="KAK8588981.1"/>
    </source>
</evidence>
<sequence length="115" mass="12296">MPPPLPASRAAAANNSPRQDAEAGSYHPAPLLLAAIATLSALPHLSLNFSPLNPLKFITLKQTSGFIHRSSTLTITITTSHEFIHPLNLQFTSSPFSFPGLKASLTTTQEGKNHL</sequence>
<accession>A0ABR2FXJ1</accession>
<keyword evidence="3" id="KW-1185">Reference proteome</keyword>
<dbReference type="Proteomes" id="UP001472677">
    <property type="component" value="Unassembled WGS sequence"/>
</dbReference>
<gene>
    <name evidence="2" type="ORF">V6N12_023390</name>
</gene>
<name>A0ABR2FXJ1_9ROSI</name>
<protein>
    <submittedName>
        <fullName evidence="2">Uncharacterized protein</fullName>
    </submittedName>
</protein>
<dbReference type="EMBL" id="JBBPBM010000004">
    <property type="protein sequence ID" value="KAK8588981.1"/>
    <property type="molecule type" value="Genomic_DNA"/>
</dbReference>
<evidence type="ECO:0000313" key="3">
    <source>
        <dbReference type="Proteomes" id="UP001472677"/>
    </source>
</evidence>
<reference evidence="2 3" key="1">
    <citation type="journal article" date="2024" name="G3 (Bethesda)">
        <title>Genome assembly of Hibiscus sabdariffa L. provides insights into metabolisms of medicinal natural products.</title>
        <authorList>
            <person name="Kim T."/>
        </authorList>
    </citation>
    <scope>NUCLEOTIDE SEQUENCE [LARGE SCALE GENOMIC DNA]</scope>
    <source>
        <strain evidence="2">TK-2024</strain>
        <tissue evidence="2">Old leaves</tissue>
    </source>
</reference>
<proteinExistence type="predicted"/>
<comment type="caution">
    <text evidence="2">The sequence shown here is derived from an EMBL/GenBank/DDBJ whole genome shotgun (WGS) entry which is preliminary data.</text>
</comment>
<feature type="compositionally biased region" description="Low complexity" evidence="1">
    <location>
        <begin position="7"/>
        <end position="18"/>
    </location>
</feature>
<organism evidence="2 3">
    <name type="scientific">Hibiscus sabdariffa</name>
    <name type="common">roselle</name>
    <dbReference type="NCBI Taxonomy" id="183260"/>
    <lineage>
        <taxon>Eukaryota</taxon>
        <taxon>Viridiplantae</taxon>
        <taxon>Streptophyta</taxon>
        <taxon>Embryophyta</taxon>
        <taxon>Tracheophyta</taxon>
        <taxon>Spermatophyta</taxon>
        <taxon>Magnoliopsida</taxon>
        <taxon>eudicotyledons</taxon>
        <taxon>Gunneridae</taxon>
        <taxon>Pentapetalae</taxon>
        <taxon>rosids</taxon>
        <taxon>malvids</taxon>
        <taxon>Malvales</taxon>
        <taxon>Malvaceae</taxon>
        <taxon>Malvoideae</taxon>
        <taxon>Hibiscus</taxon>
    </lineage>
</organism>
<feature type="region of interest" description="Disordered" evidence="1">
    <location>
        <begin position="1"/>
        <end position="24"/>
    </location>
</feature>